<dbReference type="GO" id="GO:0004341">
    <property type="term" value="F:gluconolactonase activity"/>
    <property type="evidence" value="ECO:0007669"/>
    <property type="project" value="TreeGrafter"/>
</dbReference>
<dbReference type="Gene3D" id="2.120.10.30">
    <property type="entry name" value="TolB, C-terminal domain"/>
    <property type="match status" value="1"/>
</dbReference>
<feature type="binding site" evidence="3">
    <location>
        <position position="226"/>
    </location>
    <ligand>
        <name>a divalent metal cation</name>
        <dbReference type="ChEBI" id="CHEBI:60240"/>
    </ligand>
</feature>
<accession>A0A0G4IET9</accession>
<reference evidence="5" key="1">
    <citation type="submission" date="2014-11" db="EMBL/GenBank/DDBJ databases">
        <authorList>
            <person name="Otto D Thomas"/>
            <person name="Naeem Raeece"/>
        </authorList>
    </citation>
    <scope>NUCLEOTIDE SEQUENCE</scope>
</reference>
<evidence type="ECO:0000256" key="1">
    <source>
        <dbReference type="ARBA" id="ARBA00008853"/>
    </source>
</evidence>
<keyword evidence="3" id="KW-0479">Metal-binding</keyword>
<dbReference type="InterPro" id="IPR005511">
    <property type="entry name" value="SMP-30"/>
</dbReference>
<dbReference type="PRINTS" id="PR01790">
    <property type="entry name" value="SMP30FAMILY"/>
</dbReference>
<dbReference type="PANTHER" id="PTHR10907:SF47">
    <property type="entry name" value="REGUCALCIN"/>
    <property type="match status" value="1"/>
</dbReference>
<sequence length="325" mass="36131">MGNIFSDCTESKVVSLEADLVVPSKNTLGECPLWCERRQRLMWVDIDGKMFWSLDPETKDVKSIELPERPGSFCLTKDDRLIFAFEKGPAFYDPEVGPGSLERIATFDESPGVTRMNDGRVDPQGRFVVGGYVEQGTEPVSAIYRLSPGASELELLIPRIACTNSICFRVSPEGGTRMVFCDSKWLPREIKVVNEYDKIPGSAVNEKAETLIKWQPGEEEGGKLPDGSIVDSEGNIWCAHFGRGKMVRYNKEGRIDCEVSVPVPHVTCAALGGKDYRTMFITNASRKKLSEEERKKLPDEDFAGGLFAVKLPEELCAGMPECRFG</sequence>
<feature type="binding site" evidence="3">
    <location>
        <position position="117"/>
    </location>
    <ligand>
        <name>substrate</name>
    </ligand>
</feature>
<protein>
    <recommendedName>
        <fullName evidence="4">SMP-30/Gluconolactonase/LRE-like region domain-containing protein</fullName>
    </recommendedName>
</protein>
<name>A0A0G4IET9_9ALVE</name>
<dbReference type="VEuPathDB" id="CryptoDB:Cvel_13827"/>
<dbReference type="InterPro" id="IPR011042">
    <property type="entry name" value="6-blade_b-propeller_TolB-like"/>
</dbReference>
<feature type="binding site" evidence="3">
    <location>
        <position position="30"/>
    </location>
    <ligand>
        <name>a divalent metal cation</name>
        <dbReference type="ChEBI" id="CHEBI:60240"/>
    </ligand>
</feature>
<evidence type="ECO:0000313" key="5">
    <source>
        <dbReference type="EMBL" id="CEM55788.1"/>
    </source>
</evidence>
<dbReference type="GO" id="GO:0005509">
    <property type="term" value="F:calcium ion binding"/>
    <property type="evidence" value="ECO:0007669"/>
    <property type="project" value="TreeGrafter"/>
</dbReference>
<dbReference type="AlphaFoldDB" id="A0A0G4IET9"/>
<proteinExistence type="inferred from homology"/>
<feature type="binding site" evidence="3">
    <location>
        <position position="115"/>
    </location>
    <ligand>
        <name>substrate</name>
    </ligand>
</feature>
<feature type="domain" description="SMP-30/Gluconolactonase/LRE-like region" evidence="4">
    <location>
        <begin position="28"/>
        <end position="284"/>
    </location>
</feature>
<comment type="cofactor">
    <cofactor evidence="3">
        <name>Zn(2+)</name>
        <dbReference type="ChEBI" id="CHEBI:29105"/>
    </cofactor>
    <text evidence="3">Binds 1 divalent metal cation per subunit.</text>
</comment>
<dbReference type="PANTHER" id="PTHR10907">
    <property type="entry name" value="REGUCALCIN"/>
    <property type="match status" value="1"/>
</dbReference>
<dbReference type="SUPFAM" id="SSF63829">
    <property type="entry name" value="Calcium-dependent phosphotriesterase"/>
    <property type="match status" value="1"/>
</dbReference>
<evidence type="ECO:0000256" key="2">
    <source>
        <dbReference type="PIRSR" id="PIRSR605511-1"/>
    </source>
</evidence>
<dbReference type="GO" id="GO:0019853">
    <property type="term" value="P:L-ascorbic acid biosynthetic process"/>
    <property type="evidence" value="ECO:0007669"/>
    <property type="project" value="TreeGrafter"/>
</dbReference>
<evidence type="ECO:0000256" key="3">
    <source>
        <dbReference type="PIRSR" id="PIRSR605511-2"/>
    </source>
</evidence>
<feature type="active site" description="Proton donor/acceptor" evidence="2">
    <location>
        <position position="226"/>
    </location>
</feature>
<dbReference type="Pfam" id="PF08450">
    <property type="entry name" value="SGL"/>
    <property type="match status" value="1"/>
</dbReference>
<dbReference type="EMBL" id="CDMZ01005910">
    <property type="protein sequence ID" value="CEM55788.1"/>
    <property type="molecule type" value="Genomic_DNA"/>
</dbReference>
<organism evidence="5">
    <name type="scientific">Chromera velia CCMP2878</name>
    <dbReference type="NCBI Taxonomy" id="1169474"/>
    <lineage>
        <taxon>Eukaryota</taxon>
        <taxon>Sar</taxon>
        <taxon>Alveolata</taxon>
        <taxon>Colpodellida</taxon>
        <taxon>Chromeraceae</taxon>
        <taxon>Chromera</taxon>
    </lineage>
</organism>
<evidence type="ECO:0000259" key="4">
    <source>
        <dbReference type="Pfam" id="PF08450"/>
    </source>
</evidence>
<comment type="similarity">
    <text evidence="1">Belongs to the SMP-30/CGR1 family.</text>
</comment>
<keyword evidence="3" id="KW-0862">Zinc</keyword>
<gene>
    <name evidence="5" type="ORF">Cvel_13827</name>
</gene>
<feature type="binding site" evidence="3">
    <location>
        <position position="164"/>
    </location>
    <ligand>
        <name>a divalent metal cation</name>
        <dbReference type="ChEBI" id="CHEBI:60240"/>
    </ligand>
</feature>
<dbReference type="InterPro" id="IPR013658">
    <property type="entry name" value="SGL"/>
</dbReference>
<dbReference type="PhylomeDB" id="A0A0G4IET9"/>